<evidence type="ECO:0000313" key="1">
    <source>
        <dbReference type="EMBL" id="RZQ62683.1"/>
    </source>
</evidence>
<dbReference type="Pfam" id="PF14430">
    <property type="entry name" value="Imm1"/>
    <property type="match status" value="1"/>
</dbReference>
<sequence>MNYTAAIPTGYGRGERLVLDSDEAVNQLITLLSRAGTHDASIQGDDATATLDVQIHDGFGYLLYAGENMYGFSVGEPGSPDLRELSEVGFPAGSGVGLTRFRQAIVQFVRTGGALPDAVGWRPVEEFAG</sequence>
<name>A0A4Q7J8I0_9PSEU</name>
<evidence type="ECO:0000313" key="2">
    <source>
        <dbReference type="Proteomes" id="UP000292003"/>
    </source>
</evidence>
<dbReference type="EMBL" id="SFCC01000008">
    <property type="protein sequence ID" value="RZQ62683.1"/>
    <property type="molecule type" value="Genomic_DNA"/>
</dbReference>
<dbReference type="Proteomes" id="UP000292003">
    <property type="component" value="Unassembled WGS sequence"/>
</dbReference>
<dbReference type="RefSeq" id="WP_130476421.1">
    <property type="nucleotide sequence ID" value="NZ_SFCC01000008.1"/>
</dbReference>
<comment type="caution">
    <text evidence="1">The sequence shown here is derived from an EMBL/GenBank/DDBJ whole genome shotgun (WGS) entry which is preliminary data.</text>
</comment>
<proteinExistence type="predicted"/>
<reference evidence="1 2" key="1">
    <citation type="submission" date="2019-02" db="EMBL/GenBank/DDBJ databases">
        <title>Draft genome sequence of Amycolatopsis sp. 8-3EHSu isolated from roots of Suaeda maritima.</title>
        <authorList>
            <person name="Duangmal K."/>
            <person name="Chantavorakit T."/>
        </authorList>
    </citation>
    <scope>NUCLEOTIDE SEQUENCE [LARGE SCALE GENOMIC DNA]</scope>
    <source>
        <strain evidence="1 2">8-3EHSu</strain>
    </source>
</reference>
<keyword evidence="2" id="KW-1185">Reference proteome</keyword>
<dbReference type="OrthoDB" id="3692627at2"/>
<protein>
    <submittedName>
        <fullName evidence="1">Uncharacterized protein</fullName>
    </submittedName>
</protein>
<dbReference type="AlphaFoldDB" id="A0A4Q7J8I0"/>
<gene>
    <name evidence="1" type="ORF">EWH70_17125</name>
</gene>
<accession>A0A4Q7J8I0</accession>
<dbReference type="InterPro" id="IPR025680">
    <property type="entry name" value="DddI"/>
</dbReference>
<organism evidence="1 2">
    <name type="scientific">Amycolatopsis suaedae</name>
    <dbReference type="NCBI Taxonomy" id="2510978"/>
    <lineage>
        <taxon>Bacteria</taxon>
        <taxon>Bacillati</taxon>
        <taxon>Actinomycetota</taxon>
        <taxon>Actinomycetes</taxon>
        <taxon>Pseudonocardiales</taxon>
        <taxon>Pseudonocardiaceae</taxon>
        <taxon>Amycolatopsis</taxon>
    </lineage>
</organism>